<feature type="compositionally biased region" description="Low complexity" evidence="1">
    <location>
        <begin position="410"/>
        <end position="426"/>
    </location>
</feature>
<sequence>MAEAAGQCELIKILEETSLRARSHRVVTTDNRVVLSVVAYMFKWRCSHLERHNLLSSTTVFAVTTLCRDSRNGKHDSRKTIKNRGRQLCFPFPLAPARPSRLYSVCFVRVRTCQTPAHGGRITMANNITPEVLIPLVEQRAVLWDKTLDVYKDKGLKLAAWREICCVFEPNFDKLEEKERKDFDNCIDDDALKILDDEGLQQLIPIVGHRMKIKAALKKWKLLNESLMNDSALQEIFDSEDINKNCTIGSQIISYEVQNGALICNSLSQTKNADAGSSIQEEDIISESLKSIRKFTNCSNSSSSDGRAILAEGKRAEGLLKESDRKRLSQIIILHLLEKNPSRAISTCEFQNLAAQIQELFKQESSVVYYSPYEPATGNKGHKKNTSGKLYESYISCRRKLRSRGELPGTSRSSSTSRSTCTDTTETVSVTSSDIDLLGNPTNL</sequence>
<dbReference type="InterPro" id="IPR006578">
    <property type="entry name" value="MADF-dom"/>
</dbReference>
<dbReference type="AlphaFoldDB" id="A0A835GKP3"/>
<name>A0A835GKP3_SPOEX</name>
<evidence type="ECO:0000259" key="2">
    <source>
        <dbReference type="Pfam" id="PF10545"/>
    </source>
</evidence>
<dbReference type="Proteomes" id="UP000648187">
    <property type="component" value="Unassembled WGS sequence"/>
</dbReference>
<organism evidence="3 4">
    <name type="scientific">Spodoptera exigua</name>
    <name type="common">Beet armyworm</name>
    <name type="synonym">Noctua fulgens</name>
    <dbReference type="NCBI Taxonomy" id="7107"/>
    <lineage>
        <taxon>Eukaryota</taxon>
        <taxon>Metazoa</taxon>
        <taxon>Ecdysozoa</taxon>
        <taxon>Arthropoda</taxon>
        <taxon>Hexapoda</taxon>
        <taxon>Insecta</taxon>
        <taxon>Pterygota</taxon>
        <taxon>Neoptera</taxon>
        <taxon>Endopterygota</taxon>
        <taxon>Lepidoptera</taxon>
        <taxon>Glossata</taxon>
        <taxon>Ditrysia</taxon>
        <taxon>Noctuoidea</taxon>
        <taxon>Noctuidae</taxon>
        <taxon>Amphipyrinae</taxon>
        <taxon>Spodoptera</taxon>
    </lineage>
</organism>
<gene>
    <name evidence="3" type="ORF">HW555_003938</name>
</gene>
<dbReference type="CDD" id="cd09487">
    <property type="entry name" value="SAM_superfamily"/>
    <property type="match status" value="1"/>
</dbReference>
<reference evidence="3" key="1">
    <citation type="submission" date="2020-08" db="EMBL/GenBank/DDBJ databases">
        <title>Spodoptera exigua strain:BAW_Kor-Di-RS1 Genome sequencing and assembly.</title>
        <authorList>
            <person name="Kim J."/>
            <person name="Nam H.Y."/>
            <person name="Kwon M."/>
            <person name="Choi J.H."/>
            <person name="Cho S.R."/>
            <person name="Kim G.-H."/>
        </authorList>
    </citation>
    <scope>NUCLEOTIDE SEQUENCE</scope>
    <source>
        <strain evidence="3">BAW_Kor-Di-RS1</strain>
        <tissue evidence="3">Whole-body</tissue>
    </source>
</reference>
<proteinExistence type="predicted"/>
<feature type="region of interest" description="Disordered" evidence="1">
    <location>
        <begin position="403"/>
        <end position="426"/>
    </location>
</feature>
<evidence type="ECO:0000313" key="4">
    <source>
        <dbReference type="Proteomes" id="UP000648187"/>
    </source>
</evidence>
<comment type="caution">
    <text evidence="3">The sequence shown here is derived from an EMBL/GenBank/DDBJ whole genome shotgun (WGS) entry which is preliminary data.</text>
</comment>
<evidence type="ECO:0000256" key="1">
    <source>
        <dbReference type="SAM" id="MobiDB-lite"/>
    </source>
</evidence>
<dbReference type="EMBL" id="JACKWZ010000041">
    <property type="protein sequence ID" value="KAF9419660.1"/>
    <property type="molecule type" value="Genomic_DNA"/>
</dbReference>
<keyword evidence="4" id="KW-1185">Reference proteome</keyword>
<evidence type="ECO:0000313" key="3">
    <source>
        <dbReference type="EMBL" id="KAF9419660.1"/>
    </source>
</evidence>
<accession>A0A835GKP3</accession>
<feature type="domain" description="MADF" evidence="2">
    <location>
        <begin position="133"/>
        <end position="173"/>
    </location>
</feature>
<dbReference type="Pfam" id="PF10545">
    <property type="entry name" value="MADF_DNA_bdg"/>
    <property type="match status" value="1"/>
</dbReference>
<protein>
    <recommendedName>
        <fullName evidence="2">MADF domain-containing protein</fullName>
    </recommendedName>
</protein>